<organism evidence="7 8">
    <name type="scientific">Pycnoporus cinnabarinus</name>
    <name type="common">Cinnabar-red polypore</name>
    <name type="synonym">Trametes cinnabarina</name>
    <dbReference type="NCBI Taxonomy" id="5643"/>
    <lineage>
        <taxon>Eukaryota</taxon>
        <taxon>Fungi</taxon>
        <taxon>Dikarya</taxon>
        <taxon>Basidiomycota</taxon>
        <taxon>Agaricomycotina</taxon>
        <taxon>Agaricomycetes</taxon>
        <taxon>Polyporales</taxon>
        <taxon>Polyporaceae</taxon>
        <taxon>Trametes</taxon>
    </lineage>
</organism>
<keyword evidence="4" id="KW-0378">Hydrolase</keyword>
<evidence type="ECO:0000256" key="5">
    <source>
        <dbReference type="ARBA" id="ARBA00022833"/>
    </source>
</evidence>
<dbReference type="EMBL" id="CCBP010000275">
    <property type="protein sequence ID" value="CDO75525.1"/>
    <property type="molecule type" value="Genomic_DNA"/>
</dbReference>
<dbReference type="InterPro" id="IPR036866">
    <property type="entry name" value="RibonucZ/Hydroxyglut_hydro"/>
</dbReference>
<dbReference type="GO" id="GO:0046872">
    <property type="term" value="F:metal ion binding"/>
    <property type="evidence" value="ECO:0007669"/>
    <property type="project" value="UniProtKB-KW"/>
</dbReference>
<dbReference type="SUPFAM" id="SSF56281">
    <property type="entry name" value="Metallo-hydrolase/oxidoreductase"/>
    <property type="match status" value="1"/>
</dbReference>
<proteinExistence type="inferred from homology"/>
<evidence type="ECO:0000313" key="8">
    <source>
        <dbReference type="Proteomes" id="UP000029665"/>
    </source>
</evidence>
<accession>A0A060SM96</accession>
<dbReference type="SMART" id="SM00849">
    <property type="entry name" value="Lactamase_B"/>
    <property type="match status" value="1"/>
</dbReference>
<protein>
    <recommendedName>
        <fullName evidence="6">Metallo-beta-lactamase domain-containing protein</fullName>
    </recommendedName>
</protein>
<dbReference type="OrthoDB" id="10250730at2759"/>
<dbReference type="InterPro" id="IPR051013">
    <property type="entry name" value="MBL_superfamily_lactonases"/>
</dbReference>
<dbReference type="GO" id="GO:0016787">
    <property type="term" value="F:hydrolase activity"/>
    <property type="evidence" value="ECO:0007669"/>
    <property type="project" value="UniProtKB-KW"/>
</dbReference>
<dbReference type="InterPro" id="IPR001279">
    <property type="entry name" value="Metallo-B-lactamas"/>
</dbReference>
<feature type="domain" description="Metallo-beta-lactamase" evidence="6">
    <location>
        <begin position="43"/>
        <end position="251"/>
    </location>
</feature>
<dbReference type="OMA" id="NGWRESA"/>
<dbReference type="PANTHER" id="PTHR42978">
    <property type="entry name" value="QUORUM-QUENCHING LACTONASE YTNP-RELATED-RELATED"/>
    <property type="match status" value="1"/>
</dbReference>
<comment type="caution">
    <text evidence="7">The sequence shown here is derived from an EMBL/GenBank/DDBJ whole genome shotgun (WGS) entry which is preliminary data.</text>
</comment>
<dbReference type="HOGENOM" id="CLU_030571_1_1_1"/>
<reference evidence="7" key="1">
    <citation type="submission" date="2014-01" db="EMBL/GenBank/DDBJ databases">
        <title>The genome of the white-rot fungus Pycnoporus cinnabarinus: a basidiomycete model with a versatile arsenal for lignocellulosic biomass breakdown.</title>
        <authorList>
            <person name="Levasseur A."/>
            <person name="Lomascolo A."/>
            <person name="Ruiz-Duenas F.J."/>
            <person name="Uzan E."/>
            <person name="Piumi F."/>
            <person name="Kues U."/>
            <person name="Ram A.F.J."/>
            <person name="Murat C."/>
            <person name="Haon M."/>
            <person name="Benoit I."/>
            <person name="Arfi Y."/>
            <person name="Chevret D."/>
            <person name="Drula E."/>
            <person name="Kwon M.J."/>
            <person name="Gouret P."/>
            <person name="Lesage-Meessen L."/>
            <person name="Lombard V."/>
            <person name="Mariette J."/>
            <person name="Noirot C."/>
            <person name="Park J."/>
            <person name="Patyshakuliyeva A."/>
            <person name="Wieneger R.A.B."/>
            <person name="Wosten H.A.B."/>
            <person name="Martin F."/>
            <person name="Coutinho P.M."/>
            <person name="de Vries R."/>
            <person name="Martinez A.T."/>
            <person name="Klopp C."/>
            <person name="Pontarotti P."/>
            <person name="Henrissat B."/>
            <person name="Record E."/>
        </authorList>
    </citation>
    <scope>NUCLEOTIDE SEQUENCE [LARGE SCALE GENOMIC DNA]</scope>
    <source>
        <strain evidence="7">BRFM137</strain>
    </source>
</reference>
<dbReference type="Gene3D" id="3.60.15.10">
    <property type="entry name" value="Ribonuclease Z/Hydroxyacylglutathione hydrolase-like"/>
    <property type="match status" value="1"/>
</dbReference>
<name>A0A060SM96_PYCCI</name>
<dbReference type="STRING" id="5643.A0A060SM96"/>
<keyword evidence="8" id="KW-1185">Reference proteome</keyword>
<evidence type="ECO:0000313" key="7">
    <source>
        <dbReference type="EMBL" id="CDO75525.1"/>
    </source>
</evidence>
<gene>
    <name evidence="7" type="ORF">BN946_scf184871.g6</name>
</gene>
<keyword evidence="3" id="KW-0479">Metal-binding</keyword>
<dbReference type="PANTHER" id="PTHR42978:SF2">
    <property type="entry name" value="102 KBASES UNSTABLE REGION: FROM 1 TO 119443"/>
    <property type="match status" value="1"/>
</dbReference>
<evidence type="ECO:0000256" key="2">
    <source>
        <dbReference type="ARBA" id="ARBA00007749"/>
    </source>
</evidence>
<comment type="similarity">
    <text evidence="2">Belongs to the metallo-beta-lactamase superfamily.</text>
</comment>
<evidence type="ECO:0000256" key="3">
    <source>
        <dbReference type="ARBA" id="ARBA00022723"/>
    </source>
</evidence>
<evidence type="ECO:0000256" key="4">
    <source>
        <dbReference type="ARBA" id="ARBA00022801"/>
    </source>
</evidence>
<dbReference type="CDD" id="cd07730">
    <property type="entry name" value="metallo-hydrolase-like_MBL-fold"/>
    <property type="match status" value="1"/>
</dbReference>
<sequence length="273" mass="30334">MSLPLPGANQAYCDVSALIAGSVDVPLGWILDGAKEDERAEAPALFFLIRHSSRQETFLFDLGIRKDWQNLRPRTSRPLKPSDITYICYSHLHFDHTGDHRPFTNATVLVGERARPLLEDGYPKNPDGVVSTEVAPEGRTRFLDPASWPPIGPFPHALDFYGDGSLYVVDAGSGHFPGHVNLLARTSPDGGWIYLAGDSAHHWSLITGEGKIAKTTHLGCAHIDVPAAEEHIRRIRELMERNPRVRVVLAHDEPWYRANKDGPAFWPGKIESL</sequence>
<keyword evidence="5" id="KW-0862">Zinc</keyword>
<comment type="cofactor">
    <cofactor evidence="1">
        <name>Zn(2+)</name>
        <dbReference type="ChEBI" id="CHEBI:29105"/>
    </cofactor>
</comment>
<dbReference type="Proteomes" id="UP000029665">
    <property type="component" value="Unassembled WGS sequence"/>
</dbReference>
<evidence type="ECO:0000256" key="1">
    <source>
        <dbReference type="ARBA" id="ARBA00001947"/>
    </source>
</evidence>
<dbReference type="AlphaFoldDB" id="A0A060SM96"/>
<dbReference type="Pfam" id="PF00753">
    <property type="entry name" value="Lactamase_B"/>
    <property type="match status" value="1"/>
</dbReference>
<evidence type="ECO:0000259" key="6">
    <source>
        <dbReference type="SMART" id="SM00849"/>
    </source>
</evidence>